<feature type="non-terminal residue" evidence="1">
    <location>
        <position position="55"/>
    </location>
</feature>
<name>E9J452_SOLIN</name>
<dbReference type="AlphaFoldDB" id="E9J452"/>
<dbReference type="EMBL" id="GL768072">
    <property type="protein sequence ID" value="EFZ12404.1"/>
    <property type="molecule type" value="Genomic_DNA"/>
</dbReference>
<accession>E9J452</accession>
<proteinExistence type="predicted"/>
<evidence type="ECO:0008006" key="2">
    <source>
        <dbReference type="Google" id="ProtNLM"/>
    </source>
</evidence>
<dbReference type="HOGENOM" id="CLU_3038462_0_0_1"/>
<organism>
    <name type="scientific">Solenopsis invicta</name>
    <name type="common">Red imported fire ant</name>
    <name type="synonym">Solenopsis wagneri</name>
    <dbReference type="NCBI Taxonomy" id="13686"/>
    <lineage>
        <taxon>Eukaryota</taxon>
        <taxon>Metazoa</taxon>
        <taxon>Ecdysozoa</taxon>
        <taxon>Arthropoda</taxon>
        <taxon>Hexapoda</taxon>
        <taxon>Insecta</taxon>
        <taxon>Pterygota</taxon>
        <taxon>Neoptera</taxon>
        <taxon>Endopterygota</taxon>
        <taxon>Hymenoptera</taxon>
        <taxon>Apocrita</taxon>
        <taxon>Aculeata</taxon>
        <taxon>Formicoidea</taxon>
        <taxon>Formicidae</taxon>
        <taxon>Myrmicinae</taxon>
        <taxon>Solenopsis</taxon>
    </lineage>
</organism>
<reference evidence="1" key="1">
    <citation type="journal article" date="2011" name="Proc. Natl. Acad. Sci. U.S.A.">
        <title>The genome of the fire ant Solenopsis invicta.</title>
        <authorList>
            <person name="Wurm Y."/>
            <person name="Wang J."/>
            <person name="Riba-Grognuz O."/>
            <person name="Corona M."/>
            <person name="Nygaard S."/>
            <person name="Hunt B.G."/>
            <person name="Ingram K.K."/>
            <person name="Falquet L."/>
            <person name="Nipitwattanaphon M."/>
            <person name="Gotzek D."/>
            <person name="Dijkstra M.B."/>
            <person name="Oettler J."/>
            <person name="Comtesse F."/>
            <person name="Shih C.J."/>
            <person name="Wu W.J."/>
            <person name="Yang C.C."/>
            <person name="Thomas J."/>
            <person name="Beaudoing E."/>
            <person name="Pradervand S."/>
            <person name="Flegel V."/>
            <person name="Cook E.D."/>
            <person name="Fabbretti R."/>
            <person name="Stockinger H."/>
            <person name="Long L."/>
            <person name="Farmerie W.G."/>
            <person name="Oakey J."/>
            <person name="Boomsma J.J."/>
            <person name="Pamilo P."/>
            <person name="Yi S.V."/>
            <person name="Heinze J."/>
            <person name="Goodisman M.A."/>
            <person name="Farinelli L."/>
            <person name="Harshman K."/>
            <person name="Hulo N."/>
            <person name="Cerutti L."/>
            <person name="Xenarios I."/>
            <person name="Shoemaker D."/>
            <person name="Keller L."/>
        </authorList>
    </citation>
    <scope>NUCLEOTIDE SEQUENCE [LARGE SCALE GENOMIC DNA]</scope>
</reference>
<sequence length="55" mass="6402">MEQNTPYCIFMGEVYKYRDAIGENPFKNLAEIALLFLVFPVSDAEIERIFSQLNL</sequence>
<evidence type="ECO:0000313" key="1">
    <source>
        <dbReference type="EMBL" id="EFZ12404.1"/>
    </source>
</evidence>
<gene>
    <name evidence="1" type="ORF">SINV_13236</name>
</gene>
<protein>
    <recommendedName>
        <fullName evidence="2">HAT C-terminal dimerisation domain-containing protein</fullName>
    </recommendedName>
</protein>